<keyword evidence="4" id="KW-0012">Acyltransferase</keyword>
<organism evidence="6 8">
    <name type="scientific">Arcobacter ellisii</name>
    <dbReference type="NCBI Taxonomy" id="913109"/>
    <lineage>
        <taxon>Bacteria</taxon>
        <taxon>Pseudomonadati</taxon>
        <taxon>Campylobacterota</taxon>
        <taxon>Epsilonproteobacteria</taxon>
        <taxon>Campylobacterales</taxon>
        <taxon>Arcobacteraceae</taxon>
        <taxon>Arcobacter</taxon>
    </lineage>
</organism>
<comment type="similarity">
    <text evidence="1">Belongs to the transferase hexapeptide repeat family.</text>
</comment>
<evidence type="ECO:0000313" key="6">
    <source>
        <dbReference type="EMBL" id="RXI29752.1"/>
    </source>
</evidence>
<gene>
    <name evidence="5" type="ORF">AELL_2268</name>
    <name evidence="6" type="ORF">CP962_10320</name>
</gene>
<keyword evidence="7" id="KW-1185">Reference proteome</keyword>
<dbReference type="OrthoDB" id="5348823at2"/>
<sequence>MNIDRFIFKVKQKIKNLLGYIVFQYPRVLKYKILSNCKNVIGSPIYNQPTQLLGEGTILFDKNVNLGVKRSPFFYNGYGYIDARKSNSKIIIKNHVTINNNFMITSEGEGIEIGENTLIGLNFEVSDSDFHDLHPDRRISGIPKTAKVVIGRNVFIGSNVKILKGVTIGDNSVIANSSVVIKSIPKNVIAGGCPAKIIRKLEV</sequence>
<keyword evidence="2" id="KW-0808">Transferase</keyword>
<dbReference type="InterPro" id="IPR051159">
    <property type="entry name" value="Hexapeptide_acetyltransf"/>
</dbReference>
<dbReference type="GO" id="GO:0008374">
    <property type="term" value="F:O-acyltransferase activity"/>
    <property type="evidence" value="ECO:0007669"/>
    <property type="project" value="TreeGrafter"/>
</dbReference>
<dbReference type="Proteomes" id="UP000262582">
    <property type="component" value="Chromosome"/>
</dbReference>
<dbReference type="InterPro" id="IPR011004">
    <property type="entry name" value="Trimer_LpxA-like_sf"/>
</dbReference>
<evidence type="ECO:0000313" key="5">
    <source>
        <dbReference type="EMBL" id="AXX95894.1"/>
    </source>
</evidence>
<evidence type="ECO:0000313" key="8">
    <source>
        <dbReference type="Proteomes" id="UP000290588"/>
    </source>
</evidence>
<evidence type="ECO:0000256" key="1">
    <source>
        <dbReference type="ARBA" id="ARBA00007274"/>
    </source>
</evidence>
<reference evidence="5 7" key="2">
    <citation type="submission" date="2018-08" db="EMBL/GenBank/DDBJ databases">
        <title>Complete genome of the Arcobacter ellisii type strain LMG 26155.</title>
        <authorList>
            <person name="Miller W.G."/>
            <person name="Yee E."/>
            <person name="Bono J.L."/>
        </authorList>
    </citation>
    <scope>NUCLEOTIDE SEQUENCE [LARGE SCALE GENOMIC DNA]</scope>
    <source>
        <strain evidence="5 7">LMG 26155</strain>
    </source>
</reference>
<dbReference type="SUPFAM" id="SSF51161">
    <property type="entry name" value="Trimeric LpxA-like enzymes"/>
    <property type="match status" value="1"/>
</dbReference>
<name>A0A347UAL6_9BACT</name>
<proteinExistence type="inferred from homology"/>
<dbReference type="PANTHER" id="PTHR23416:SF23">
    <property type="entry name" value="ACETYLTRANSFERASE C18B11.09C-RELATED"/>
    <property type="match status" value="1"/>
</dbReference>
<dbReference type="RefSeq" id="WP_118918054.1">
    <property type="nucleotide sequence ID" value="NZ_CP032097.1"/>
</dbReference>
<dbReference type="Proteomes" id="UP000290588">
    <property type="component" value="Unassembled WGS sequence"/>
</dbReference>
<evidence type="ECO:0000256" key="3">
    <source>
        <dbReference type="ARBA" id="ARBA00022737"/>
    </source>
</evidence>
<dbReference type="AlphaFoldDB" id="A0A347UAL6"/>
<dbReference type="InterPro" id="IPR001451">
    <property type="entry name" value="Hexapep"/>
</dbReference>
<dbReference type="EMBL" id="NXIG01000010">
    <property type="protein sequence ID" value="RXI29752.1"/>
    <property type="molecule type" value="Genomic_DNA"/>
</dbReference>
<protein>
    <submittedName>
        <fullName evidence="6">Acetyltransferase</fullName>
    </submittedName>
    <submittedName>
        <fullName evidence="5">Sugar O-acyltransferase</fullName>
    </submittedName>
</protein>
<dbReference type="PANTHER" id="PTHR23416">
    <property type="entry name" value="SIALIC ACID SYNTHASE-RELATED"/>
    <property type="match status" value="1"/>
</dbReference>
<evidence type="ECO:0000313" key="7">
    <source>
        <dbReference type="Proteomes" id="UP000262582"/>
    </source>
</evidence>
<dbReference type="CDD" id="cd04647">
    <property type="entry name" value="LbH_MAT_like"/>
    <property type="match status" value="1"/>
</dbReference>
<evidence type="ECO:0000256" key="4">
    <source>
        <dbReference type="ARBA" id="ARBA00023315"/>
    </source>
</evidence>
<dbReference type="InterPro" id="IPR018357">
    <property type="entry name" value="Hexapep_transf_CS"/>
</dbReference>
<dbReference type="PROSITE" id="PS00101">
    <property type="entry name" value="HEXAPEP_TRANSFERASES"/>
    <property type="match status" value="1"/>
</dbReference>
<keyword evidence="3" id="KW-0677">Repeat</keyword>
<reference evidence="6 8" key="1">
    <citation type="submission" date="2017-09" db="EMBL/GenBank/DDBJ databases">
        <title>Genomics of the genus Arcobacter.</title>
        <authorList>
            <person name="Perez-Cataluna A."/>
            <person name="Figueras M.J."/>
            <person name="Salas-Masso N."/>
        </authorList>
    </citation>
    <scope>NUCLEOTIDE SEQUENCE [LARGE SCALE GENOMIC DNA]</scope>
    <source>
        <strain evidence="6 8">CECT 7837</strain>
    </source>
</reference>
<dbReference type="KEGG" id="aell:AELL_2268"/>
<evidence type="ECO:0000256" key="2">
    <source>
        <dbReference type="ARBA" id="ARBA00022679"/>
    </source>
</evidence>
<dbReference type="EMBL" id="CP032097">
    <property type="protein sequence ID" value="AXX95894.1"/>
    <property type="molecule type" value="Genomic_DNA"/>
</dbReference>
<dbReference type="Gene3D" id="2.160.10.10">
    <property type="entry name" value="Hexapeptide repeat proteins"/>
    <property type="match status" value="1"/>
</dbReference>
<dbReference type="Pfam" id="PF00132">
    <property type="entry name" value="Hexapep"/>
    <property type="match status" value="1"/>
</dbReference>
<accession>A0A347UAL6</accession>